<accession>A0ABR7LMR9</accession>
<reference evidence="1 2" key="1">
    <citation type="submission" date="2020-06" db="EMBL/GenBank/DDBJ databases">
        <title>Actinomadura xiongansis sp. nov., isolated from soil of Baiyangdian.</title>
        <authorList>
            <person name="Zhang X."/>
        </authorList>
    </citation>
    <scope>NUCLEOTIDE SEQUENCE [LARGE SCALE GENOMIC DNA]</scope>
    <source>
        <strain evidence="1 2">HBUM206468</strain>
    </source>
</reference>
<dbReference type="EMBL" id="JABVEC010000007">
    <property type="protein sequence ID" value="MBC6466116.1"/>
    <property type="molecule type" value="Genomic_DNA"/>
</dbReference>
<sequence>MTLPAFDHEYWRTPREDWTHLGYHWHCYSWTGDGRMIANDAARRDPATELPPTVIREWLGKADRIIRKSPRTPDDAVAWLRREYERAVPQLGAQALDIPDEMRFGRALHDLQCGNDISWGFWLTGGSSYVSMAVVATAECRLH</sequence>
<protein>
    <submittedName>
        <fullName evidence="1">Uncharacterized protein</fullName>
    </submittedName>
</protein>
<evidence type="ECO:0000313" key="1">
    <source>
        <dbReference type="EMBL" id="MBC6466116.1"/>
    </source>
</evidence>
<organism evidence="1 2">
    <name type="scientific">Actinomadura alba</name>
    <dbReference type="NCBI Taxonomy" id="406431"/>
    <lineage>
        <taxon>Bacteria</taxon>
        <taxon>Bacillati</taxon>
        <taxon>Actinomycetota</taxon>
        <taxon>Actinomycetes</taxon>
        <taxon>Streptosporangiales</taxon>
        <taxon>Thermomonosporaceae</taxon>
        <taxon>Actinomadura</taxon>
    </lineage>
</organism>
<proteinExistence type="predicted"/>
<keyword evidence="2" id="KW-1185">Reference proteome</keyword>
<dbReference type="RefSeq" id="WP_187243138.1">
    <property type="nucleotide sequence ID" value="NZ_BAAAOK010000057.1"/>
</dbReference>
<evidence type="ECO:0000313" key="2">
    <source>
        <dbReference type="Proteomes" id="UP000805614"/>
    </source>
</evidence>
<name>A0ABR7LMR9_9ACTN</name>
<dbReference type="Proteomes" id="UP000805614">
    <property type="component" value="Unassembled WGS sequence"/>
</dbReference>
<comment type="caution">
    <text evidence="1">The sequence shown here is derived from an EMBL/GenBank/DDBJ whole genome shotgun (WGS) entry which is preliminary data.</text>
</comment>
<gene>
    <name evidence="1" type="ORF">HKK74_11490</name>
</gene>